<name>A0A1T5CJD9_9FIRM</name>
<evidence type="ECO:0000256" key="8">
    <source>
        <dbReference type="ARBA" id="ARBA00023229"/>
    </source>
</evidence>
<dbReference type="GO" id="GO:0016114">
    <property type="term" value="P:terpenoid biosynthetic process"/>
    <property type="evidence" value="ECO:0007669"/>
    <property type="project" value="UniProtKB-ARBA"/>
</dbReference>
<keyword evidence="6" id="KW-0479">Metal-binding</keyword>
<dbReference type="CDD" id="cd00685">
    <property type="entry name" value="Trans_IPPS_HT"/>
    <property type="match status" value="1"/>
</dbReference>
<dbReference type="NCBIfam" id="NF045485">
    <property type="entry name" value="FPPsyn"/>
    <property type="match status" value="1"/>
</dbReference>
<evidence type="ECO:0000256" key="10">
    <source>
        <dbReference type="ARBA" id="ARBA00032873"/>
    </source>
</evidence>
<evidence type="ECO:0000256" key="2">
    <source>
        <dbReference type="ARBA" id="ARBA00006706"/>
    </source>
</evidence>
<dbReference type="EMBL" id="FUYN01000005">
    <property type="protein sequence ID" value="SKB59605.1"/>
    <property type="molecule type" value="Genomic_DNA"/>
</dbReference>
<dbReference type="InterPro" id="IPR000092">
    <property type="entry name" value="Polyprenyl_synt"/>
</dbReference>
<dbReference type="GO" id="GO:0004337">
    <property type="term" value="F:(2E,6E)-farnesyl diphosphate synthase activity"/>
    <property type="evidence" value="ECO:0007669"/>
    <property type="project" value="UniProtKB-EC"/>
</dbReference>
<evidence type="ECO:0000256" key="4">
    <source>
        <dbReference type="ARBA" id="ARBA00015100"/>
    </source>
</evidence>
<gene>
    <name evidence="13" type="ORF">SAMN02745120_2218</name>
</gene>
<organism evidence="13 14">
    <name type="scientific">Acetoanaerobium noterae</name>
    <dbReference type="NCBI Taxonomy" id="745369"/>
    <lineage>
        <taxon>Bacteria</taxon>
        <taxon>Bacillati</taxon>
        <taxon>Bacillota</taxon>
        <taxon>Clostridia</taxon>
        <taxon>Peptostreptococcales</taxon>
        <taxon>Filifactoraceae</taxon>
        <taxon>Acetoanaerobium</taxon>
    </lineage>
</organism>
<dbReference type="GO" id="GO:0046872">
    <property type="term" value="F:metal ion binding"/>
    <property type="evidence" value="ECO:0007669"/>
    <property type="project" value="UniProtKB-KW"/>
</dbReference>
<comment type="cofactor">
    <cofactor evidence="1">
        <name>Mg(2+)</name>
        <dbReference type="ChEBI" id="CHEBI:18420"/>
    </cofactor>
</comment>
<evidence type="ECO:0000313" key="13">
    <source>
        <dbReference type="EMBL" id="SKB59605.1"/>
    </source>
</evidence>
<dbReference type="EC" id="2.5.1.10" evidence="3"/>
<keyword evidence="14" id="KW-1185">Reference proteome</keyword>
<dbReference type="InterPro" id="IPR008949">
    <property type="entry name" value="Isoprenoid_synthase_dom_sf"/>
</dbReference>
<evidence type="ECO:0000256" key="12">
    <source>
        <dbReference type="RuleBase" id="RU004466"/>
    </source>
</evidence>
<dbReference type="PANTHER" id="PTHR43281">
    <property type="entry name" value="FARNESYL DIPHOSPHATE SYNTHASE"/>
    <property type="match status" value="1"/>
</dbReference>
<dbReference type="PROSITE" id="PS00444">
    <property type="entry name" value="POLYPRENYL_SYNTHASE_2"/>
    <property type="match status" value="1"/>
</dbReference>
<dbReference type="SUPFAM" id="SSF48576">
    <property type="entry name" value="Terpenoid synthases"/>
    <property type="match status" value="1"/>
</dbReference>
<comment type="similarity">
    <text evidence="2 12">Belongs to the FPP/GGPP synthase family.</text>
</comment>
<dbReference type="GO" id="GO:0005737">
    <property type="term" value="C:cytoplasm"/>
    <property type="evidence" value="ECO:0007669"/>
    <property type="project" value="UniProtKB-ARBA"/>
</dbReference>
<comment type="catalytic activity">
    <reaction evidence="11">
        <text>isopentenyl diphosphate + (2E)-geranyl diphosphate = (2E,6E)-farnesyl diphosphate + diphosphate</text>
        <dbReference type="Rhea" id="RHEA:19361"/>
        <dbReference type="ChEBI" id="CHEBI:33019"/>
        <dbReference type="ChEBI" id="CHEBI:58057"/>
        <dbReference type="ChEBI" id="CHEBI:128769"/>
        <dbReference type="ChEBI" id="CHEBI:175763"/>
        <dbReference type="EC" id="2.5.1.10"/>
    </reaction>
</comment>
<dbReference type="OrthoDB" id="9805316at2"/>
<evidence type="ECO:0000256" key="11">
    <source>
        <dbReference type="ARBA" id="ARBA00049399"/>
    </source>
</evidence>
<evidence type="ECO:0000313" key="14">
    <source>
        <dbReference type="Proteomes" id="UP000243406"/>
    </source>
</evidence>
<dbReference type="RefSeq" id="WP_079590024.1">
    <property type="nucleotide sequence ID" value="NZ_CP154629.1"/>
</dbReference>
<sequence>MNFKELMEFDKQIVEKYMDELLSINVIYEKKLIESMKYSVQAGGKRLRPILFLETIKLLNKNPFDFIEIACAIEMIHTYSLIHDDLPAMDNDSLRRGKPTNHVVFGEATAILAGDGLLNLAHEIMIAFVSKKLTKNNINGINIISKAAGINGMIAGQAVDIESEGKSIDIDTMKFIHSNKTGALIEASIVAAAVMSDADDTRIAALKTYAKYIGLAFQITDDILDIEGNEAELGKKIGSDELNDKATYPKYFGLEKSKEYAKNTITNAIESLNVFEPREKAFFVELADYIICRKK</sequence>
<dbReference type="AlphaFoldDB" id="A0A1T5CJD9"/>
<dbReference type="FunFam" id="1.10.600.10:FF:000001">
    <property type="entry name" value="Geranylgeranyl diphosphate synthase"/>
    <property type="match status" value="1"/>
</dbReference>
<dbReference type="Proteomes" id="UP000243406">
    <property type="component" value="Unassembled WGS sequence"/>
</dbReference>
<dbReference type="InterPro" id="IPR033749">
    <property type="entry name" value="Polyprenyl_synt_CS"/>
</dbReference>
<keyword evidence="5 12" id="KW-0808">Transferase</keyword>
<protein>
    <recommendedName>
        <fullName evidence="4">Farnesyl diphosphate synthase</fullName>
        <ecNumber evidence="3">2.5.1.10</ecNumber>
    </recommendedName>
    <alternativeName>
        <fullName evidence="10">(2E,6E)-farnesyl diphosphate synthase</fullName>
    </alternativeName>
    <alternativeName>
        <fullName evidence="9">Geranyltranstransferase</fullName>
    </alternativeName>
</protein>
<dbReference type="SFLD" id="SFLDG01017">
    <property type="entry name" value="Polyprenyl_Transferase_Like"/>
    <property type="match status" value="1"/>
</dbReference>
<dbReference type="PANTHER" id="PTHR43281:SF1">
    <property type="entry name" value="FARNESYL DIPHOSPHATE SYNTHASE"/>
    <property type="match status" value="1"/>
</dbReference>
<dbReference type="Pfam" id="PF00348">
    <property type="entry name" value="polyprenyl_synt"/>
    <property type="match status" value="1"/>
</dbReference>
<evidence type="ECO:0000256" key="9">
    <source>
        <dbReference type="ARBA" id="ARBA00032380"/>
    </source>
</evidence>
<dbReference type="Gene3D" id="1.10.600.10">
    <property type="entry name" value="Farnesyl Diphosphate Synthase"/>
    <property type="match status" value="1"/>
</dbReference>
<evidence type="ECO:0000256" key="6">
    <source>
        <dbReference type="ARBA" id="ARBA00022723"/>
    </source>
</evidence>
<accession>A0A1T5CJD9</accession>
<evidence type="ECO:0000256" key="1">
    <source>
        <dbReference type="ARBA" id="ARBA00001946"/>
    </source>
</evidence>
<keyword evidence="7" id="KW-0460">Magnesium</keyword>
<dbReference type="PROSITE" id="PS00723">
    <property type="entry name" value="POLYPRENYL_SYNTHASE_1"/>
    <property type="match status" value="1"/>
</dbReference>
<dbReference type="InterPro" id="IPR053378">
    <property type="entry name" value="Prenyl_diphosphate_synthase"/>
</dbReference>
<proteinExistence type="inferred from homology"/>
<dbReference type="SFLD" id="SFLDS00005">
    <property type="entry name" value="Isoprenoid_Synthase_Type_I"/>
    <property type="match status" value="1"/>
</dbReference>
<evidence type="ECO:0000256" key="5">
    <source>
        <dbReference type="ARBA" id="ARBA00022679"/>
    </source>
</evidence>
<evidence type="ECO:0000256" key="7">
    <source>
        <dbReference type="ARBA" id="ARBA00022842"/>
    </source>
</evidence>
<evidence type="ECO:0000256" key="3">
    <source>
        <dbReference type="ARBA" id="ARBA00012439"/>
    </source>
</evidence>
<reference evidence="14" key="1">
    <citation type="submission" date="2017-02" db="EMBL/GenBank/DDBJ databases">
        <authorList>
            <person name="Varghese N."/>
            <person name="Submissions S."/>
        </authorList>
    </citation>
    <scope>NUCLEOTIDE SEQUENCE [LARGE SCALE GENOMIC DNA]</scope>
    <source>
        <strain evidence="14">ATCC 35199</strain>
    </source>
</reference>
<keyword evidence="8" id="KW-0414">Isoprene biosynthesis</keyword>